<gene>
    <name evidence="2" type="ORF">F2Q69_00000213</name>
</gene>
<feature type="region of interest" description="Disordered" evidence="1">
    <location>
        <begin position="1"/>
        <end position="25"/>
    </location>
</feature>
<evidence type="ECO:0000313" key="3">
    <source>
        <dbReference type="Proteomes" id="UP000712600"/>
    </source>
</evidence>
<protein>
    <submittedName>
        <fullName evidence="2">Uncharacterized protein</fullName>
    </submittedName>
</protein>
<evidence type="ECO:0000313" key="2">
    <source>
        <dbReference type="EMBL" id="KAF3512153.1"/>
    </source>
</evidence>
<organism evidence="2 3">
    <name type="scientific">Brassica cretica</name>
    <name type="common">Mustard</name>
    <dbReference type="NCBI Taxonomy" id="69181"/>
    <lineage>
        <taxon>Eukaryota</taxon>
        <taxon>Viridiplantae</taxon>
        <taxon>Streptophyta</taxon>
        <taxon>Embryophyta</taxon>
        <taxon>Tracheophyta</taxon>
        <taxon>Spermatophyta</taxon>
        <taxon>Magnoliopsida</taxon>
        <taxon>eudicotyledons</taxon>
        <taxon>Gunneridae</taxon>
        <taxon>Pentapetalae</taxon>
        <taxon>rosids</taxon>
        <taxon>malvids</taxon>
        <taxon>Brassicales</taxon>
        <taxon>Brassicaceae</taxon>
        <taxon>Brassiceae</taxon>
        <taxon>Brassica</taxon>
    </lineage>
</organism>
<feature type="region of interest" description="Disordered" evidence="1">
    <location>
        <begin position="65"/>
        <end position="84"/>
    </location>
</feature>
<evidence type="ECO:0000256" key="1">
    <source>
        <dbReference type="SAM" id="MobiDB-lite"/>
    </source>
</evidence>
<feature type="compositionally biased region" description="Basic and acidic residues" evidence="1">
    <location>
        <begin position="11"/>
        <end position="25"/>
    </location>
</feature>
<dbReference type="EMBL" id="QGKX02001521">
    <property type="protein sequence ID" value="KAF3512153.1"/>
    <property type="molecule type" value="Genomic_DNA"/>
</dbReference>
<name>A0A8S9PH41_BRACR</name>
<accession>A0A8S9PH41</accession>
<comment type="caution">
    <text evidence="2">The sequence shown here is derived from an EMBL/GenBank/DDBJ whole genome shotgun (WGS) entry which is preliminary data.</text>
</comment>
<proteinExistence type="predicted"/>
<reference evidence="2" key="1">
    <citation type="submission" date="2019-12" db="EMBL/GenBank/DDBJ databases">
        <title>Genome sequencing and annotation of Brassica cretica.</title>
        <authorList>
            <person name="Studholme D.J."/>
            <person name="Sarris P."/>
        </authorList>
    </citation>
    <scope>NUCLEOTIDE SEQUENCE</scope>
    <source>
        <strain evidence="2">PFS-109/04</strain>
        <tissue evidence="2">Leaf</tissue>
    </source>
</reference>
<sequence length="84" mass="8976">MTGERLSNRTFKHDDGGGSGGDRIHEGGVVTIIAMERSMAASEGGRRSSVAEAGEIHRRRLGMRVRLVSNASTSRGTDGEDPQH</sequence>
<dbReference type="Proteomes" id="UP000712600">
    <property type="component" value="Unassembled WGS sequence"/>
</dbReference>
<dbReference type="AlphaFoldDB" id="A0A8S9PH41"/>